<dbReference type="Gene3D" id="3.40.50.150">
    <property type="entry name" value="Vaccinia Virus protein VP39"/>
    <property type="match status" value="1"/>
</dbReference>
<comment type="caution">
    <text evidence="2">The sequence shown here is derived from an EMBL/GenBank/DDBJ whole genome shotgun (WGS) entry which is preliminary data.</text>
</comment>
<keyword evidence="2" id="KW-0808">Transferase</keyword>
<dbReference type="GO" id="GO:0008168">
    <property type="term" value="F:methyltransferase activity"/>
    <property type="evidence" value="ECO:0007669"/>
    <property type="project" value="UniProtKB-KW"/>
</dbReference>
<gene>
    <name evidence="2" type="ORF">ACJDT4_03040</name>
</gene>
<dbReference type="CDD" id="cd02440">
    <property type="entry name" value="AdoMet_MTases"/>
    <property type="match status" value="1"/>
</dbReference>
<dbReference type="InterPro" id="IPR029063">
    <property type="entry name" value="SAM-dependent_MTases_sf"/>
</dbReference>
<dbReference type="RefSeq" id="WP_406786052.1">
    <property type="nucleotide sequence ID" value="NZ_JBJIAA010000002.1"/>
</dbReference>
<evidence type="ECO:0000313" key="3">
    <source>
        <dbReference type="Proteomes" id="UP001623592"/>
    </source>
</evidence>
<protein>
    <submittedName>
        <fullName evidence="2">Class I SAM-dependent methyltransferase</fullName>
    </submittedName>
</protein>
<dbReference type="InterPro" id="IPR025714">
    <property type="entry name" value="Methyltranfer_dom"/>
</dbReference>
<proteinExistence type="predicted"/>
<name>A0ABW8TA41_9CLOT</name>
<dbReference type="Proteomes" id="UP001623592">
    <property type="component" value="Unassembled WGS sequence"/>
</dbReference>
<reference evidence="2 3" key="1">
    <citation type="submission" date="2024-11" db="EMBL/GenBank/DDBJ databases">
        <authorList>
            <person name="Heng Y.C."/>
            <person name="Lim A.C.H."/>
            <person name="Lee J.K.Y."/>
            <person name="Kittelmann S."/>
        </authorList>
    </citation>
    <scope>NUCLEOTIDE SEQUENCE [LARGE SCALE GENOMIC DNA]</scope>
    <source>
        <strain evidence="2 3">WILCCON 0114</strain>
    </source>
</reference>
<keyword evidence="3" id="KW-1185">Reference proteome</keyword>
<dbReference type="EMBL" id="JBJIAA010000002">
    <property type="protein sequence ID" value="MFL0249384.1"/>
    <property type="molecule type" value="Genomic_DNA"/>
</dbReference>
<dbReference type="Pfam" id="PF13847">
    <property type="entry name" value="Methyltransf_31"/>
    <property type="match status" value="1"/>
</dbReference>
<dbReference type="GO" id="GO:0032259">
    <property type="term" value="P:methylation"/>
    <property type="evidence" value="ECO:0007669"/>
    <property type="project" value="UniProtKB-KW"/>
</dbReference>
<dbReference type="SUPFAM" id="SSF53335">
    <property type="entry name" value="S-adenosyl-L-methionine-dependent methyltransferases"/>
    <property type="match status" value="1"/>
</dbReference>
<accession>A0ABW8TA41</accession>
<feature type="domain" description="Methyltransferase" evidence="1">
    <location>
        <begin position="73"/>
        <end position="175"/>
    </location>
</feature>
<evidence type="ECO:0000259" key="1">
    <source>
        <dbReference type="Pfam" id="PF13847"/>
    </source>
</evidence>
<sequence length="218" mass="25939">MLKDNKFIVWGTYCECGNECSILQNENHPWIDTSFTIKMKCNKCGKSLMIDKESAEEFYNNKIYSYYNDLYGKIIDLGCGSGFLSRFLINQNKIEKIYGLDFDTQCKKDLADIDKRKFQFIEADINELDGYFGSGSVDFLVSRDVFMFIEDTDKYFEDVTKFVNKGVRQMGWYMEENTRMKNKLKPEQIAEEYVKRGWKVKLEYLDWYKYGYFIRANK</sequence>
<keyword evidence="2" id="KW-0489">Methyltransferase</keyword>
<organism evidence="2 3">
    <name type="scientific">Clostridium neuense</name>
    <dbReference type="NCBI Taxonomy" id="1728934"/>
    <lineage>
        <taxon>Bacteria</taxon>
        <taxon>Bacillati</taxon>
        <taxon>Bacillota</taxon>
        <taxon>Clostridia</taxon>
        <taxon>Eubacteriales</taxon>
        <taxon>Clostridiaceae</taxon>
        <taxon>Clostridium</taxon>
    </lineage>
</organism>
<evidence type="ECO:0000313" key="2">
    <source>
        <dbReference type="EMBL" id="MFL0249384.1"/>
    </source>
</evidence>